<keyword evidence="1" id="KW-1133">Transmembrane helix</keyword>
<keyword evidence="4" id="KW-1185">Reference proteome</keyword>
<dbReference type="PANTHER" id="PTHR45138:SF9">
    <property type="entry name" value="DIGUANYLATE CYCLASE DGCM-RELATED"/>
    <property type="match status" value="1"/>
</dbReference>
<dbReference type="PROSITE" id="PS50887">
    <property type="entry name" value="GGDEF"/>
    <property type="match status" value="1"/>
</dbReference>
<evidence type="ECO:0000259" key="2">
    <source>
        <dbReference type="PROSITE" id="PS50887"/>
    </source>
</evidence>
<dbReference type="InterPro" id="IPR003018">
    <property type="entry name" value="GAF"/>
</dbReference>
<dbReference type="PANTHER" id="PTHR45138">
    <property type="entry name" value="REGULATORY COMPONENTS OF SENSORY TRANSDUCTION SYSTEM"/>
    <property type="match status" value="1"/>
</dbReference>
<feature type="transmembrane region" description="Helical" evidence="1">
    <location>
        <begin position="42"/>
        <end position="58"/>
    </location>
</feature>
<dbReference type="SUPFAM" id="SSF55073">
    <property type="entry name" value="Nucleotide cyclase"/>
    <property type="match status" value="1"/>
</dbReference>
<dbReference type="GO" id="GO:0005886">
    <property type="term" value="C:plasma membrane"/>
    <property type="evidence" value="ECO:0007669"/>
    <property type="project" value="TreeGrafter"/>
</dbReference>
<feature type="transmembrane region" description="Helical" evidence="1">
    <location>
        <begin position="12"/>
        <end position="30"/>
    </location>
</feature>
<sequence>MNQLPFSRLMKKAALFAYVLISISTLIIVSIKMWRPLPSDEYAMILIYLFLFVFVNSFPLKFGDIYISTIFPISLAVFLQYGIVVEAWLTQFAVLVSMLVLDVRRNFTKIVLNQIMLIWMSLLAGLSFFLVGGSIDFTLLDLDVQLLPIIVYTLVSFLVNNIIIYLMRSEKKNFISKDALWDASTLFFTLPFGIVLYLVDVFYGILGVIIIMIQHLIFNFLFKLYSELHHSHQQLKSLNKISASFTSELDLEKTLSALQQAIRELLTFDYSYIYLLKGDRLHLVSIENNQGKVINDESTLNFSLSINEGLTGKSALYKKAQLIQSDADIYRISYNEPYFIKNNKSLLAVPMIWHNQVVGVITLGSSVEYNFSKKDVTIAKILASQAAIAIQNANTYQISQEKNLIDELTGVYNYRAFNNLLDEIILDAEMKGEKVSLIMLDLDHFKQVNDSYGHAAGNEVLKEIAKLLKKLTRKKDVVARYGGEEFTIIIPNTDIKGAEIIAERIRSSIEEHQIVVIDSIEGKGEIVLKVTSSIGVATYPDLASSAKDLIRNADRAMYVGSKQAGRNKVAIYEKN</sequence>
<dbReference type="Gene3D" id="3.30.70.270">
    <property type="match status" value="1"/>
</dbReference>
<keyword evidence="1" id="KW-0472">Membrane</keyword>
<dbReference type="InterPro" id="IPR050469">
    <property type="entry name" value="Diguanylate_Cyclase"/>
</dbReference>
<dbReference type="Gene3D" id="3.30.450.40">
    <property type="match status" value="1"/>
</dbReference>
<protein>
    <recommendedName>
        <fullName evidence="2">GGDEF domain-containing protein</fullName>
    </recommendedName>
</protein>
<accession>A0A1D2YUY4</accession>
<dbReference type="SMART" id="SM00267">
    <property type="entry name" value="GGDEF"/>
    <property type="match status" value="1"/>
</dbReference>
<name>A0A1D2YUY4_9BACI</name>
<dbReference type="SMART" id="SM00065">
    <property type="entry name" value="GAF"/>
    <property type="match status" value="1"/>
</dbReference>
<dbReference type="Pfam" id="PF00990">
    <property type="entry name" value="GGDEF"/>
    <property type="match status" value="1"/>
</dbReference>
<feature type="transmembrane region" description="Helical" evidence="1">
    <location>
        <begin position="87"/>
        <end position="103"/>
    </location>
</feature>
<organism evidence="3 4">
    <name type="scientific">Vulcanibacillus modesticaldus</name>
    <dbReference type="NCBI Taxonomy" id="337097"/>
    <lineage>
        <taxon>Bacteria</taxon>
        <taxon>Bacillati</taxon>
        <taxon>Bacillota</taxon>
        <taxon>Bacilli</taxon>
        <taxon>Bacillales</taxon>
        <taxon>Bacillaceae</taxon>
        <taxon>Vulcanibacillus</taxon>
    </lineage>
</organism>
<feature type="domain" description="GGDEF" evidence="2">
    <location>
        <begin position="433"/>
        <end position="574"/>
    </location>
</feature>
<dbReference type="Pfam" id="PF13185">
    <property type="entry name" value="GAF_2"/>
    <property type="match status" value="1"/>
</dbReference>
<dbReference type="GO" id="GO:1902201">
    <property type="term" value="P:negative regulation of bacterial-type flagellum-dependent cell motility"/>
    <property type="evidence" value="ECO:0007669"/>
    <property type="project" value="TreeGrafter"/>
</dbReference>
<dbReference type="Proteomes" id="UP000243739">
    <property type="component" value="Unassembled WGS sequence"/>
</dbReference>
<gene>
    <name evidence="3" type="ORF">BHF71_08810</name>
</gene>
<dbReference type="AlphaFoldDB" id="A0A1D2YUY4"/>
<dbReference type="InterPro" id="IPR000160">
    <property type="entry name" value="GGDEF_dom"/>
</dbReference>
<evidence type="ECO:0000313" key="3">
    <source>
        <dbReference type="EMBL" id="OEF99509.1"/>
    </source>
</evidence>
<reference evidence="3 4" key="1">
    <citation type="submission" date="2016-09" db="EMBL/GenBank/DDBJ databases">
        <title>Draft genome sequence for the type strain of Vulcanibacillus modesticaldus BR, a strictly anaerobic, moderately thermophilic, and nitrate-reducing bacterium from deep sea-hydrothermal vents of the Mid-Atlantic Ridge.</title>
        <authorList>
            <person name="Abin C.A."/>
            <person name="Hollibaugh J.T."/>
        </authorList>
    </citation>
    <scope>NUCLEOTIDE SEQUENCE [LARGE SCALE GENOMIC DNA]</scope>
    <source>
        <strain evidence="3 4">BR</strain>
    </source>
</reference>
<dbReference type="GO" id="GO:0043709">
    <property type="term" value="P:cell adhesion involved in single-species biofilm formation"/>
    <property type="evidence" value="ECO:0007669"/>
    <property type="project" value="TreeGrafter"/>
</dbReference>
<dbReference type="InterPro" id="IPR029787">
    <property type="entry name" value="Nucleotide_cyclase"/>
</dbReference>
<feature type="transmembrane region" description="Helical" evidence="1">
    <location>
        <begin position="147"/>
        <end position="167"/>
    </location>
</feature>
<feature type="transmembrane region" description="Helical" evidence="1">
    <location>
        <begin position="65"/>
        <end position="81"/>
    </location>
</feature>
<dbReference type="GO" id="GO:0052621">
    <property type="term" value="F:diguanylate cyclase activity"/>
    <property type="evidence" value="ECO:0007669"/>
    <property type="project" value="TreeGrafter"/>
</dbReference>
<keyword evidence="1" id="KW-0812">Transmembrane</keyword>
<dbReference type="InterPro" id="IPR043128">
    <property type="entry name" value="Rev_trsase/Diguanyl_cyclase"/>
</dbReference>
<evidence type="ECO:0000313" key="4">
    <source>
        <dbReference type="Proteomes" id="UP000243739"/>
    </source>
</evidence>
<dbReference type="CDD" id="cd01949">
    <property type="entry name" value="GGDEF"/>
    <property type="match status" value="1"/>
</dbReference>
<dbReference type="EMBL" id="MIJF01000021">
    <property type="protein sequence ID" value="OEF99509.1"/>
    <property type="molecule type" value="Genomic_DNA"/>
</dbReference>
<evidence type="ECO:0000256" key="1">
    <source>
        <dbReference type="SAM" id="Phobius"/>
    </source>
</evidence>
<dbReference type="STRING" id="337097.BHF71_08810"/>
<dbReference type="FunFam" id="3.30.70.270:FF:000001">
    <property type="entry name" value="Diguanylate cyclase domain protein"/>
    <property type="match status" value="1"/>
</dbReference>
<comment type="caution">
    <text evidence="3">The sequence shown here is derived from an EMBL/GenBank/DDBJ whole genome shotgun (WGS) entry which is preliminary data.</text>
</comment>
<dbReference type="InterPro" id="IPR029016">
    <property type="entry name" value="GAF-like_dom_sf"/>
</dbReference>
<feature type="transmembrane region" description="Helical" evidence="1">
    <location>
        <begin position="115"/>
        <end position="135"/>
    </location>
</feature>
<proteinExistence type="predicted"/>
<dbReference type="SUPFAM" id="SSF55781">
    <property type="entry name" value="GAF domain-like"/>
    <property type="match status" value="1"/>
</dbReference>
<dbReference type="NCBIfam" id="TIGR00254">
    <property type="entry name" value="GGDEF"/>
    <property type="match status" value="1"/>
</dbReference>